<dbReference type="Gene3D" id="6.10.340.10">
    <property type="match status" value="1"/>
</dbReference>
<evidence type="ECO:0000256" key="6">
    <source>
        <dbReference type="ARBA" id="ARBA00022692"/>
    </source>
</evidence>
<keyword evidence="4" id="KW-0597">Phosphoprotein</keyword>
<feature type="compositionally biased region" description="Basic and acidic residues" evidence="12">
    <location>
        <begin position="880"/>
        <end position="890"/>
    </location>
</feature>
<feature type="region of interest" description="Disordered" evidence="12">
    <location>
        <begin position="781"/>
        <end position="890"/>
    </location>
</feature>
<keyword evidence="13" id="KW-0472">Membrane</keyword>
<dbReference type="Proteomes" id="UP000271678">
    <property type="component" value="Unassembled WGS sequence"/>
</dbReference>
<dbReference type="GO" id="GO:0004673">
    <property type="term" value="F:protein histidine kinase activity"/>
    <property type="evidence" value="ECO:0007669"/>
    <property type="project" value="UniProtKB-EC"/>
</dbReference>
<keyword evidence="5" id="KW-0808">Transferase</keyword>
<dbReference type="Pfam" id="PF02518">
    <property type="entry name" value="HATPase_c"/>
    <property type="match status" value="1"/>
</dbReference>
<feature type="region of interest" description="Disordered" evidence="12">
    <location>
        <begin position="610"/>
        <end position="722"/>
    </location>
</feature>
<comment type="subcellular location">
    <subcellularLocation>
        <location evidence="2">Membrane</location>
    </subcellularLocation>
</comment>
<dbReference type="PANTHER" id="PTHR44936">
    <property type="entry name" value="SENSOR PROTEIN CREC"/>
    <property type="match status" value="1"/>
</dbReference>
<evidence type="ECO:0000313" key="17">
    <source>
        <dbReference type="Proteomes" id="UP000271678"/>
    </source>
</evidence>
<keyword evidence="11" id="KW-0902">Two-component regulatory system</keyword>
<evidence type="ECO:0000259" key="15">
    <source>
        <dbReference type="PROSITE" id="PS50885"/>
    </source>
</evidence>
<evidence type="ECO:0000259" key="14">
    <source>
        <dbReference type="PROSITE" id="PS50109"/>
    </source>
</evidence>
<feature type="region of interest" description="Disordered" evidence="12">
    <location>
        <begin position="743"/>
        <end position="767"/>
    </location>
</feature>
<dbReference type="SMART" id="SM00304">
    <property type="entry name" value="HAMP"/>
    <property type="match status" value="1"/>
</dbReference>
<organism evidence="16 17">
    <name type="scientific">Flexivirga caeni</name>
    <dbReference type="NCBI Taxonomy" id="2294115"/>
    <lineage>
        <taxon>Bacteria</taxon>
        <taxon>Bacillati</taxon>
        <taxon>Actinomycetota</taxon>
        <taxon>Actinomycetes</taxon>
        <taxon>Micrococcales</taxon>
        <taxon>Dermacoccaceae</taxon>
        <taxon>Flexivirga</taxon>
    </lineage>
</organism>
<dbReference type="EC" id="2.7.13.3" evidence="3"/>
<dbReference type="InterPro" id="IPR050980">
    <property type="entry name" value="2C_sensor_his_kinase"/>
</dbReference>
<dbReference type="PROSITE" id="PS50109">
    <property type="entry name" value="HIS_KIN"/>
    <property type="match status" value="1"/>
</dbReference>
<feature type="compositionally biased region" description="Low complexity" evidence="12">
    <location>
        <begin position="610"/>
        <end position="644"/>
    </location>
</feature>
<evidence type="ECO:0000256" key="4">
    <source>
        <dbReference type="ARBA" id="ARBA00022553"/>
    </source>
</evidence>
<evidence type="ECO:0000256" key="13">
    <source>
        <dbReference type="SAM" id="Phobius"/>
    </source>
</evidence>
<keyword evidence="6 13" id="KW-0812">Transmembrane</keyword>
<keyword evidence="8 16" id="KW-0418">Kinase</keyword>
<dbReference type="InterPro" id="IPR036890">
    <property type="entry name" value="HATPase_C_sf"/>
</dbReference>
<dbReference type="PANTHER" id="PTHR44936:SF9">
    <property type="entry name" value="SENSOR PROTEIN CREC"/>
    <property type="match status" value="1"/>
</dbReference>
<keyword evidence="17" id="KW-1185">Reference proteome</keyword>
<evidence type="ECO:0000256" key="9">
    <source>
        <dbReference type="ARBA" id="ARBA00022840"/>
    </source>
</evidence>
<feature type="transmembrane region" description="Helical" evidence="13">
    <location>
        <begin position="269"/>
        <end position="290"/>
    </location>
</feature>
<feature type="compositionally biased region" description="Low complexity" evidence="12">
    <location>
        <begin position="661"/>
        <end position="675"/>
    </location>
</feature>
<gene>
    <name evidence="16" type="ORF">EFY87_06725</name>
</gene>
<evidence type="ECO:0000256" key="1">
    <source>
        <dbReference type="ARBA" id="ARBA00000085"/>
    </source>
</evidence>
<dbReference type="GO" id="GO:0000160">
    <property type="term" value="P:phosphorelay signal transduction system"/>
    <property type="evidence" value="ECO:0007669"/>
    <property type="project" value="UniProtKB-KW"/>
</dbReference>
<protein>
    <recommendedName>
        <fullName evidence="3">histidine kinase</fullName>
        <ecNumber evidence="3">2.7.13.3</ecNumber>
    </recommendedName>
</protein>
<dbReference type="InterPro" id="IPR003660">
    <property type="entry name" value="HAMP_dom"/>
</dbReference>
<proteinExistence type="predicted"/>
<feature type="compositionally biased region" description="Low complexity" evidence="12">
    <location>
        <begin position="683"/>
        <end position="695"/>
    </location>
</feature>
<dbReference type="SMART" id="SM00387">
    <property type="entry name" value="HATPase_c"/>
    <property type="match status" value="1"/>
</dbReference>
<dbReference type="GO" id="GO:0016020">
    <property type="term" value="C:membrane"/>
    <property type="evidence" value="ECO:0007669"/>
    <property type="project" value="UniProtKB-SubCell"/>
</dbReference>
<dbReference type="InterPro" id="IPR003594">
    <property type="entry name" value="HATPase_dom"/>
</dbReference>
<dbReference type="Gene3D" id="3.30.565.10">
    <property type="entry name" value="Histidine kinase-like ATPase, C-terminal domain"/>
    <property type="match status" value="1"/>
</dbReference>
<keyword evidence="10 13" id="KW-1133">Transmembrane helix</keyword>
<accession>A0A3M9MGD6</accession>
<sequence>MDWSLRRKVVAALALPLIFATVLVGLRAVNARSQAESASQAKTRYHVLEPAIDFLAATQDLATEIVRTPSDAEAIQADRARFRTARSALQDAIGSSQLTAHQRSLLDGALGTAGPLDSSSPSANTASIAPGAVSSDVLAVVDDLNAIRSDPKLSALHDVVTAQSHLAGERMDLATADSFTNDLRIQLSADVGGERDSLDRVQADLPDVDITTQQSATSSRLTLSSYGTLQDVKNITPPVTQSYRPIYQAAVKEASAHVSRQTDTARRSALLQIALILALLLLTVLFALWISRRLLVRPIAQLRRSTIDVAEEHLPAAIERVQSGQGLGRIQSVALPNREEIGQLSRAIDGMQHRAIRLASEQASLRRQMTDMFETLSRRNTSLVNQQLNLLEQLERSEDDSARLDSLFRLDHLAARMRRNGQSLMVLAGNEGRHRNEALAAAQVIGAAISEVQDYQRVDVGQVPDQIVDPDVATDLVHIVAELVDNALGYSPPHTRVQVSGARAIDGGVLLEIEDSGLGIEAAALEKLNEDLQAGGRFGVETTRHMGLFVVGRLSQSHGIRVRLRSTASGKSGRKTAAGATGTVAAVHVPAEVLRAPDTTSAPVWRAPAAVEPTPEAGPAPAGQPAVEPAPAAQPATAVAGAEPQQQFEQTEAGLPRRRPGATGVTTQTGAASLGGSFGGSFSGAAAARPPAAGSPAGGPPSPDADRSTGEEWVSPIAGSASAPERSLGAVAFFTGTREARPATVEIPVQRHPPAADPAPAPPRVEDTPIFQSISSRWLRTDGDLPWSSEPTDRAWRAAQAATDEHSRSGGDSDSPLPGRQPGRYIVPGSIEPTGAATAPHSPQPEGAPLRDPEALRAKLSRYKQGVERARRAATGAPDQSHDDNGSRSW</sequence>
<evidence type="ECO:0000256" key="8">
    <source>
        <dbReference type="ARBA" id="ARBA00022777"/>
    </source>
</evidence>
<evidence type="ECO:0000313" key="16">
    <source>
        <dbReference type="EMBL" id="RNI23953.1"/>
    </source>
</evidence>
<dbReference type="GO" id="GO:0005524">
    <property type="term" value="F:ATP binding"/>
    <property type="evidence" value="ECO:0007669"/>
    <property type="project" value="UniProtKB-KW"/>
</dbReference>
<keyword evidence="9" id="KW-0067">ATP-binding</keyword>
<comment type="catalytic activity">
    <reaction evidence="1">
        <text>ATP + protein L-histidine = ADP + protein N-phospho-L-histidine.</text>
        <dbReference type="EC" id="2.7.13.3"/>
    </reaction>
</comment>
<feature type="domain" description="Histidine kinase" evidence="14">
    <location>
        <begin position="476"/>
        <end position="593"/>
    </location>
</feature>
<dbReference type="EMBL" id="RJJQ01000004">
    <property type="protein sequence ID" value="RNI23953.1"/>
    <property type="molecule type" value="Genomic_DNA"/>
</dbReference>
<keyword evidence="7" id="KW-0547">Nucleotide-binding</keyword>
<feature type="domain" description="HAMP" evidence="15">
    <location>
        <begin position="293"/>
        <end position="360"/>
    </location>
</feature>
<evidence type="ECO:0000256" key="11">
    <source>
        <dbReference type="ARBA" id="ARBA00023012"/>
    </source>
</evidence>
<evidence type="ECO:0000256" key="12">
    <source>
        <dbReference type="SAM" id="MobiDB-lite"/>
    </source>
</evidence>
<name>A0A3M9MGD6_9MICO</name>
<dbReference type="InterPro" id="IPR005467">
    <property type="entry name" value="His_kinase_dom"/>
</dbReference>
<dbReference type="PROSITE" id="PS50885">
    <property type="entry name" value="HAMP"/>
    <property type="match status" value="1"/>
</dbReference>
<evidence type="ECO:0000256" key="10">
    <source>
        <dbReference type="ARBA" id="ARBA00022989"/>
    </source>
</evidence>
<evidence type="ECO:0000256" key="5">
    <source>
        <dbReference type="ARBA" id="ARBA00022679"/>
    </source>
</evidence>
<dbReference type="SUPFAM" id="SSF55874">
    <property type="entry name" value="ATPase domain of HSP90 chaperone/DNA topoisomerase II/histidine kinase"/>
    <property type="match status" value="1"/>
</dbReference>
<evidence type="ECO:0000256" key="7">
    <source>
        <dbReference type="ARBA" id="ARBA00022741"/>
    </source>
</evidence>
<reference evidence="16 17" key="1">
    <citation type="submission" date="2018-11" db="EMBL/GenBank/DDBJ databases">
        <title>Draft genome of Simplicispira Flexivirga sp. BO-16.</title>
        <authorList>
            <person name="Im W.T."/>
        </authorList>
    </citation>
    <scope>NUCLEOTIDE SEQUENCE [LARGE SCALE GENOMIC DNA]</scope>
    <source>
        <strain evidence="16 17">BO-16</strain>
    </source>
</reference>
<comment type="caution">
    <text evidence="16">The sequence shown here is derived from an EMBL/GenBank/DDBJ whole genome shotgun (WGS) entry which is preliminary data.</text>
</comment>
<evidence type="ECO:0000256" key="3">
    <source>
        <dbReference type="ARBA" id="ARBA00012438"/>
    </source>
</evidence>
<evidence type="ECO:0000256" key="2">
    <source>
        <dbReference type="ARBA" id="ARBA00004370"/>
    </source>
</evidence>
<dbReference type="AlphaFoldDB" id="A0A3M9MGD6"/>